<keyword evidence="11" id="KW-1185">Reference proteome</keyword>
<name>A0A0D9VM00_9ORYZ</name>
<dbReference type="Pfam" id="PF01490">
    <property type="entry name" value="Aa_trans"/>
    <property type="match status" value="1"/>
</dbReference>
<reference evidence="11" key="2">
    <citation type="submission" date="2013-12" db="EMBL/GenBank/DDBJ databases">
        <authorList>
            <person name="Yu Y."/>
            <person name="Lee S."/>
            <person name="de Baynast K."/>
            <person name="Wissotski M."/>
            <person name="Liu L."/>
            <person name="Talag J."/>
            <person name="Goicoechea J."/>
            <person name="Angelova A."/>
            <person name="Jetty R."/>
            <person name="Kudrna D."/>
            <person name="Golser W."/>
            <person name="Rivera L."/>
            <person name="Zhang J."/>
            <person name="Wing R."/>
        </authorList>
    </citation>
    <scope>NUCLEOTIDE SEQUENCE</scope>
</reference>
<keyword evidence="5 8" id="KW-1133">Transmembrane helix</keyword>
<dbReference type="EnsemblPlants" id="LPERR02G29090.1">
    <property type="protein sequence ID" value="LPERR02G29090.1"/>
    <property type="gene ID" value="LPERR02G29090"/>
</dbReference>
<feature type="compositionally biased region" description="Acidic residues" evidence="7">
    <location>
        <begin position="39"/>
        <end position="55"/>
    </location>
</feature>
<feature type="transmembrane region" description="Helical" evidence="8">
    <location>
        <begin position="280"/>
        <end position="297"/>
    </location>
</feature>
<reference evidence="10" key="3">
    <citation type="submission" date="2015-04" db="UniProtKB">
        <authorList>
            <consortium name="EnsemblPlants"/>
        </authorList>
    </citation>
    <scope>IDENTIFICATION</scope>
</reference>
<feature type="compositionally biased region" description="Acidic residues" evidence="7">
    <location>
        <begin position="13"/>
        <end position="30"/>
    </location>
</feature>
<accession>A0A0D9VM00</accession>
<evidence type="ECO:0000256" key="4">
    <source>
        <dbReference type="ARBA" id="ARBA00022970"/>
    </source>
</evidence>
<keyword evidence="4" id="KW-0029">Amino-acid transport</keyword>
<organism evidence="10 11">
    <name type="scientific">Leersia perrieri</name>
    <dbReference type="NCBI Taxonomy" id="77586"/>
    <lineage>
        <taxon>Eukaryota</taxon>
        <taxon>Viridiplantae</taxon>
        <taxon>Streptophyta</taxon>
        <taxon>Embryophyta</taxon>
        <taxon>Tracheophyta</taxon>
        <taxon>Spermatophyta</taxon>
        <taxon>Magnoliopsida</taxon>
        <taxon>Liliopsida</taxon>
        <taxon>Poales</taxon>
        <taxon>Poaceae</taxon>
        <taxon>BOP clade</taxon>
        <taxon>Oryzoideae</taxon>
        <taxon>Oryzeae</taxon>
        <taxon>Oryzinae</taxon>
        <taxon>Leersia</taxon>
    </lineage>
</organism>
<dbReference type="Gramene" id="LPERR02G29090.1">
    <property type="protein sequence ID" value="LPERR02G29090.1"/>
    <property type="gene ID" value="LPERR02G29090"/>
</dbReference>
<feature type="transmembrane region" description="Helical" evidence="8">
    <location>
        <begin position="304"/>
        <end position="323"/>
    </location>
</feature>
<feature type="transmembrane region" description="Helical" evidence="8">
    <location>
        <begin position="232"/>
        <end position="255"/>
    </location>
</feature>
<dbReference type="AlphaFoldDB" id="A0A0D9VM00"/>
<dbReference type="STRING" id="77586.A0A0D9VM00"/>
<feature type="compositionally biased region" description="Basic and acidic residues" evidence="7">
    <location>
        <begin position="1"/>
        <end position="12"/>
    </location>
</feature>
<feature type="region of interest" description="Disordered" evidence="7">
    <location>
        <begin position="1"/>
        <end position="73"/>
    </location>
</feature>
<feature type="transmembrane region" description="Helical" evidence="8">
    <location>
        <begin position="343"/>
        <end position="364"/>
    </location>
</feature>
<sequence length="576" mass="63217">MAAEAEAKRRKEEEEEDEEELRLEEDGDIEESLRRSFEDGDEEDSEDGDDGDGEELGSPRSFQSRQWPQSYRETTDTYTIAASPSFGYLGPSTSKYSIFEGGRSSLGSNLKLPLLSDKLDGKQESVKSLRKSTLGSATDGRSSFLTQYTGEVYIGQGCSVTQTVFNGVNVLAGVGLLSTPFTIHEAGWVGLAVLAMFAIVCCYTGVLMKYCFESKDGISTYPDIGEAAFGRIGRLLISIILYTELYSYCVEFIILEGDNMTSIFPHIGFDLFGIHIDGKHFFGVLTAVIVLPTVWLRDLRVLSYLSAGGVIATLLVFLSVGLVGATDGVGFHFTGKAVNLSGIPFAIGIYGFCYSGHSVFPNIYQSMSDRTKFTKALFICFAICTAIYGSFAIIGYLMFGDKTLSQITLNLPKHSFASKVALWTTDYIVIFYIPAIFIRIALSFIWKKERKKKNCIILNHNRYALLLNPLARSLEELRPEGFLNETICSIILRTALVASTVCIAFLMPFFGLVMALIGSLLSILVAVIMPALCFLKIRQNKATPPQIIASVGIVILGVISAALGTYSSVMRIVDNY</sequence>
<evidence type="ECO:0000313" key="11">
    <source>
        <dbReference type="Proteomes" id="UP000032180"/>
    </source>
</evidence>
<reference evidence="10 11" key="1">
    <citation type="submission" date="2012-08" db="EMBL/GenBank/DDBJ databases">
        <title>Oryza genome evolution.</title>
        <authorList>
            <person name="Wing R.A."/>
        </authorList>
    </citation>
    <scope>NUCLEOTIDE SEQUENCE</scope>
</reference>
<dbReference type="PANTHER" id="PTHR48017">
    <property type="entry name" value="OS05G0424000 PROTEIN-RELATED"/>
    <property type="match status" value="1"/>
</dbReference>
<evidence type="ECO:0000259" key="9">
    <source>
        <dbReference type="Pfam" id="PF01490"/>
    </source>
</evidence>
<dbReference type="InterPro" id="IPR013057">
    <property type="entry name" value="AA_transpt_TM"/>
</dbReference>
<feature type="compositionally biased region" description="Polar residues" evidence="7">
    <location>
        <begin position="60"/>
        <end position="73"/>
    </location>
</feature>
<dbReference type="Proteomes" id="UP000032180">
    <property type="component" value="Chromosome 2"/>
</dbReference>
<keyword evidence="3 8" id="KW-0812">Transmembrane</keyword>
<feature type="transmembrane region" description="Helical" evidence="8">
    <location>
        <begin position="420"/>
        <end position="442"/>
    </location>
</feature>
<feature type="transmembrane region" description="Helical" evidence="8">
    <location>
        <begin position="482"/>
        <end position="506"/>
    </location>
</feature>
<evidence type="ECO:0000256" key="3">
    <source>
        <dbReference type="ARBA" id="ARBA00022692"/>
    </source>
</evidence>
<evidence type="ECO:0000256" key="7">
    <source>
        <dbReference type="SAM" id="MobiDB-lite"/>
    </source>
</evidence>
<dbReference type="eggNOG" id="KOG1303">
    <property type="taxonomic scope" value="Eukaryota"/>
</dbReference>
<protein>
    <recommendedName>
        <fullName evidence="9">Amino acid transporter transmembrane domain-containing protein</fullName>
    </recommendedName>
</protein>
<dbReference type="GO" id="GO:0006865">
    <property type="term" value="P:amino acid transport"/>
    <property type="evidence" value="ECO:0007669"/>
    <property type="project" value="UniProtKB-KW"/>
</dbReference>
<dbReference type="HOGENOM" id="CLU_009646_1_0_1"/>
<feature type="transmembrane region" description="Helical" evidence="8">
    <location>
        <begin position="512"/>
        <end position="535"/>
    </location>
</feature>
<feature type="transmembrane region" description="Helical" evidence="8">
    <location>
        <begin position="376"/>
        <end position="400"/>
    </location>
</feature>
<evidence type="ECO:0000256" key="6">
    <source>
        <dbReference type="ARBA" id="ARBA00023136"/>
    </source>
</evidence>
<keyword evidence="2" id="KW-0813">Transport</keyword>
<feature type="transmembrane region" description="Helical" evidence="8">
    <location>
        <begin position="547"/>
        <end position="566"/>
    </location>
</feature>
<proteinExistence type="predicted"/>
<comment type="subcellular location">
    <subcellularLocation>
        <location evidence="1">Membrane</location>
        <topology evidence="1">Multi-pass membrane protein</topology>
    </subcellularLocation>
</comment>
<evidence type="ECO:0000313" key="10">
    <source>
        <dbReference type="EnsemblPlants" id="LPERR02G29090.1"/>
    </source>
</evidence>
<evidence type="ECO:0000256" key="2">
    <source>
        <dbReference type="ARBA" id="ARBA00022448"/>
    </source>
</evidence>
<evidence type="ECO:0000256" key="5">
    <source>
        <dbReference type="ARBA" id="ARBA00022989"/>
    </source>
</evidence>
<feature type="domain" description="Amino acid transporter transmembrane" evidence="9">
    <location>
        <begin position="158"/>
        <end position="569"/>
    </location>
</feature>
<evidence type="ECO:0000256" key="8">
    <source>
        <dbReference type="SAM" id="Phobius"/>
    </source>
</evidence>
<keyword evidence="6 8" id="KW-0472">Membrane</keyword>
<dbReference type="GO" id="GO:0016020">
    <property type="term" value="C:membrane"/>
    <property type="evidence" value="ECO:0007669"/>
    <property type="project" value="UniProtKB-SubCell"/>
</dbReference>
<feature type="transmembrane region" description="Helical" evidence="8">
    <location>
        <begin position="188"/>
        <end position="212"/>
    </location>
</feature>
<evidence type="ECO:0000256" key="1">
    <source>
        <dbReference type="ARBA" id="ARBA00004141"/>
    </source>
</evidence>